<feature type="transmembrane region" description="Helical" evidence="6">
    <location>
        <begin position="104"/>
        <end position="125"/>
    </location>
</feature>
<evidence type="ECO:0000256" key="3">
    <source>
        <dbReference type="ARBA" id="ARBA00022692"/>
    </source>
</evidence>
<proteinExistence type="predicted"/>
<dbReference type="CDD" id="cd16380">
    <property type="entry name" value="YitT_C"/>
    <property type="match status" value="1"/>
</dbReference>
<sequence>MKKTLYDVVLILLGSFIFSIGINFFTIPNMLSEGGVIGLTLIAHYVFGWSAGMLNFLLNTILFLLGYKFFDKRTIFYTLFSIAASSFFLHLTNETGNVLTMDTFLASIFAGLLVGIGIGIIFRAGGTSGGTTVLARIAHQVLGWSIGKGILVMDVVVVVGSIFIIGIEKAMYTLVVVWVGAKAIDFIVDGLDERVAVIIISNQPQRILFSITNSMSRGLTVLDGKGGYTGADKEVLYIVINKQELVQLQKTIKKIDENAYVTIHHVHEVMGRGYKADKTKIAKNWKSL</sequence>
<dbReference type="InterPro" id="IPR051461">
    <property type="entry name" value="UPF0750_membrane"/>
</dbReference>
<evidence type="ECO:0000256" key="4">
    <source>
        <dbReference type="ARBA" id="ARBA00022989"/>
    </source>
</evidence>
<evidence type="ECO:0000259" key="7">
    <source>
        <dbReference type="Pfam" id="PF10035"/>
    </source>
</evidence>
<feature type="transmembrane region" description="Helical" evidence="6">
    <location>
        <begin position="74"/>
        <end position="92"/>
    </location>
</feature>
<accession>A0ABZ2C9K5</accession>
<evidence type="ECO:0000256" key="5">
    <source>
        <dbReference type="ARBA" id="ARBA00023136"/>
    </source>
</evidence>
<evidence type="ECO:0000256" key="6">
    <source>
        <dbReference type="SAM" id="Phobius"/>
    </source>
</evidence>
<feature type="domain" description="DUF2179" evidence="7">
    <location>
        <begin position="217"/>
        <end position="271"/>
    </location>
</feature>
<organism evidence="8 9">
    <name type="scientific">Niallia oryzisoli</name>
    <dbReference type="NCBI Taxonomy" id="1737571"/>
    <lineage>
        <taxon>Bacteria</taxon>
        <taxon>Bacillati</taxon>
        <taxon>Bacillota</taxon>
        <taxon>Bacilli</taxon>
        <taxon>Bacillales</taxon>
        <taxon>Bacillaceae</taxon>
        <taxon>Niallia</taxon>
    </lineage>
</organism>
<keyword evidence="2" id="KW-1003">Cell membrane</keyword>
<feature type="transmembrane region" description="Helical" evidence="6">
    <location>
        <begin position="146"/>
        <end position="167"/>
    </location>
</feature>
<feature type="transmembrane region" description="Helical" evidence="6">
    <location>
        <begin position="5"/>
        <end position="26"/>
    </location>
</feature>
<dbReference type="Gene3D" id="3.30.70.120">
    <property type="match status" value="1"/>
</dbReference>
<evidence type="ECO:0000256" key="2">
    <source>
        <dbReference type="ARBA" id="ARBA00022475"/>
    </source>
</evidence>
<keyword evidence="5 6" id="KW-0472">Membrane</keyword>
<dbReference type="InterPro" id="IPR015867">
    <property type="entry name" value="N-reg_PII/ATP_PRibTrfase_C"/>
</dbReference>
<protein>
    <submittedName>
        <fullName evidence="8">YitT family protein</fullName>
    </submittedName>
</protein>
<keyword evidence="4 6" id="KW-1133">Transmembrane helix</keyword>
<dbReference type="Proteomes" id="UP001357223">
    <property type="component" value="Chromosome"/>
</dbReference>
<dbReference type="Pfam" id="PF10035">
    <property type="entry name" value="DUF2179"/>
    <property type="match status" value="1"/>
</dbReference>
<evidence type="ECO:0000313" key="8">
    <source>
        <dbReference type="EMBL" id="WVX79932.1"/>
    </source>
</evidence>
<keyword evidence="3 6" id="KW-0812">Transmembrane</keyword>
<dbReference type="Pfam" id="PF02588">
    <property type="entry name" value="YitT_membrane"/>
    <property type="match status" value="1"/>
</dbReference>
<dbReference type="PIRSF" id="PIRSF006483">
    <property type="entry name" value="Membrane_protein_YitT"/>
    <property type="match status" value="1"/>
</dbReference>
<keyword evidence="9" id="KW-1185">Reference proteome</keyword>
<dbReference type="RefSeq" id="WP_338448863.1">
    <property type="nucleotide sequence ID" value="NZ_CP137640.1"/>
</dbReference>
<dbReference type="InterPro" id="IPR003740">
    <property type="entry name" value="YitT"/>
</dbReference>
<dbReference type="EMBL" id="CP137640">
    <property type="protein sequence ID" value="WVX79932.1"/>
    <property type="molecule type" value="Genomic_DNA"/>
</dbReference>
<reference evidence="8 9" key="1">
    <citation type="submission" date="2023-10" db="EMBL/GenBank/DDBJ databases">
        <title>Niallia locisalis sp.nov. isolated from a salt pond sample.</title>
        <authorList>
            <person name="Li X.-J."/>
            <person name="Dong L."/>
        </authorList>
    </citation>
    <scope>NUCLEOTIDE SEQUENCE [LARGE SCALE GENOMIC DNA]</scope>
    <source>
        <strain evidence="8 9">DSM 29761</strain>
    </source>
</reference>
<dbReference type="PANTHER" id="PTHR33545:SF4">
    <property type="entry name" value="UPF0750 MEMBRANE PROTEIN YXKD"/>
    <property type="match status" value="1"/>
</dbReference>
<feature type="transmembrane region" description="Helical" evidence="6">
    <location>
        <begin position="46"/>
        <end position="67"/>
    </location>
</feature>
<name>A0ABZ2C9K5_9BACI</name>
<evidence type="ECO:0000256" key="1">
    <source>
        <dbReference type="ARBA" id="ARBA00004651"/>
    </source>
</evidence>
<gene>
    <name evidence="8" type="ORF">R4Z09_21980</name>
</gene>
<evidence type="ECO:0000313" key="9">
    <source>
        <dbReference type="Proteomes" id="UP001357223"/>
    </source>
</evidence>
<dbReference type="PANTHER" id="PTHR33545">
    <property type="entry name" value="UPF0750 MEMBRANE PROTEIN YITT-RELATED"/>
    <property type="match status" value="1"/>
</dbReference>
<comment type="subcellular location">
    <subcellularLocation>
        <location evidence="1">Cell membrane</location>
        <topology evidence="1">Multi-pass membrane protein</topology>
    </subcellularLocation>
</comment>
<dbReference type="InterPro" id="IPR019264">
    <property type="entry name" value="DUF2179"/>
</dbReference>